<gene>
    <name evidence="11" type="ORF">B840_01035</name>
</gene>
<dbReference type="PANTHER" id="PTHR12468:SF2">
    <property type="entry name" value="GPI MANNOSYLTRANSFERASE 2"/>
    <property type="match status" value="1"/>
</dbReference>
<feature type="transmembrane region" description="Helical" evidence="10">
    <location>
        <begin position="12"/>
        <end position="33"/>
    </location>
</feature>
<feature type="transmembrane region" description="Helical" evidence="10">
    <location>
        <begin position="171"/>
        <end position="201"/>
    </location>
</feature>
<proteinExistence type="predicted"/>
<dbReference type="GO" id="GO:0016020">
    <property type="term" value="C:membrane"/>
    <property type="evidence" value="ECO:0007669"/>
    <property type="project" value="GOC"/>
</dbReference>
<sequence>MTTRDSRLRLLVDAAFIFLVGAAFRIAALAVLARANNDSLGGLLNKWDSDYYLGIAEAGYFAADLNTDVPVHHRTLAFFPGFPALVRLVHEVTRLDVVTAAATVNVVAGVAMTAGAMSIAWRMGAGRAGQIGAGVLVSSAPMSITYSMPYSEALFGALAFWSIVSLMDRRWGLAAGLIFLLGFTRLTAVAMIGVFGLVLLLQARRDRRAWACLALTPWSLLGYLAWASWHTRDEGGYFGIQEAGWHSGFDFGAATVRWVWEVLTTSAEGGYLLSVGVMAAAVVALVAAWGRTPLEVWWFSAAILATVLLSDGIMHSRPRLLLPAVILLLPWVLRAAERLPRGWQLGAAAGWVVFGAWFSAYMLAVFEWAI</sequence>
<dbReference type="GO" id="GO:0006506">
    <property type="term" value="P:GPI anchor biosynthetic process"/>
    <property type="evidence" value="ECO:0007669"/>
    <property type="project" value="UniProtKB-UniPathway"/>
</dbReference>
<keyword evidence="3" id="KW-0337">GPI-anchor biosynthesis</keyword>
<keyword evidence="8 10" id="KW-1133">Transmembrane helix</keyword>
<comment type="subcellular location">
    <subcellularLocation>
        <location evidence="1">Endoplasmic reticulum membrane</location>
        <topology evidence="1">Multi-pass membrane protein</topology>
    </subcellularLocation>
</comment>
<evidence type="ECO:0000256" key="2">
    <source>
        <dbReference type="ARBA" id="ARBA00004687"/>
    </source>
</evidence>
<dbReference type="UniPathway" id="UPA00196"/>
<keyword evidence="6 10" id="KW-0812">Transmembrane</keyword>
<evidence type="ECO:0000256" key="10">
    <source>
        <dbReference type="SAM" id="Phobius"/>
    </source>
</evidence>
<feature type="transmembrane region" description="Helical" evidence="10">
    <location>
        <begin position="348"/>
        <end position="369"/>
    </location>
</feature>
<dbReference type="Proteomes" id="UP000031928">
    <property type="component" value="Chromosome"/>
</dbReference>
<dbReference type="RefSeq" id="WP_042620584.1">
    <property type="nucleotide sequence ID" value="NZ_CP007790.1"/>
</dbReference>
<evidence type="ECO:0000313" key="11">
    <source>
        <dbReference type="EMBL" id="AJK67841.1"/>
    </source>
</evidence>
<protein>
    <submittedName>
        <fullName evidence="11">Integral membrane protein</fullName>
    </submittedName>
</protein>
<dbReference type="AlphaFoldDB" id="A0A0B6TSX8"/>
<feature type="transmembrane region" description="Helical" evidence="10">
    <location>
        <begin position="270"/>
        <end position="289"/>
    </location>
</feature>
<feature type="transmembrane region" description="Helical" evidence="10">
    <location>
        <begin position="97"/>
        <end position="119"/>
    </location>
</feature>
<reference evidence="11 12" key="1">
    <citation type="submission" date="2014-05" db="EMBL/GenBank/DDBJ databases">
        <title>Complete genome sequence of Corynebacterium marinum DSM 44953.</title>
        <authorList>
            <person name="Schaffert L."/>
            <person name="Albersmeier A."/>
            <person name="Kalinowski J."/>
            <person name="Ruckert C."/>
        </authorList>
    </citation>
    <scope>NUCLEOTIDE SEQUENCE [LARGE SCALE GENOMIC DNA]</scope>
    <source>
        <strain evidence="11 12">DSM 44953</strain>
    </source>
</reference>
<comment type="pathway">
    <text evidence="2">Glycolipid biosynthesis; glycosylphosphatidylinositol-anchor biosynthesis.</text>
</comment>
<evidence type="ECO:0000256" key="8">
    <source>
        <dbReference type="ARBA" id="ARBA00022989"/>
    </source>
</evidence>
<dbReference type="HOGENOM" id="CLU_036370_0_1_11"/>
<dbReference type="PANTHER" id="PTHR12468">
    <property type="entry name" value="GPI MANNOSYLTRANSFERASE 2"/>
    <property type="match status" value="1"/>
</dbReference>
<feature type="transmembrane region" description="Helical" evidence="10">
    <location>
        <begin position="208"/>
        <end position="229"/>
    </location>
</feature>
<evidence type="ECO:0000256" key="4">
    <source>
        <dbReference type="ARBA" id="ARBA00022676"/>
    </source>
</evidence>
<keyword evidence="12" id="KW-1185">Reference proteome</keyword>
<dbReference type="InterPro" id="IPR007315">
    <property type="entry name" value="PIG-V/Gpi18"/>
</dbReference>
<keyword evidence="4" id="KW-0328">Glycosyltransferase</keyword>
<evidence type="ECO:0000313" key="12">
    <source>
        <dbReference type="Proteomes" id="UP000031928"/>
    </source>
</evidence>
<keyword evidence="9 10" id="KW-0472">Membrane</keyword>
<feature type="transmembrane region" description="Helical" evidence="10">
    <location>
        <begin position="296"/>
        <end position="314"/>
    </location>
</feature>
<organism evidence="11 12">
    <name type="scientific">Corynebacterium marinum DSM 44953</name>
    <dbReference type="NCBI Taxonomy" id="1224162"/>
    <lineage>
        <taxon>Bacteria</taxon>
        <taxon>Bacillati</taxon>
        <taxon>Actinomycetota</taxon>
        <taxon>Actinomycetes</taxon>
        <taxon>Mycobacteriales</taxon>
        <taxon>Corynebacteriaceae</taxon>
        <taxon>Corynebacterium</taxon>
    </lineage>
</organism>
<evidence type="ECO:0000256" key="5">
    <source>
        <dbReference type="ARBA" id="ARBA00022679"/>
    </source>
</evidence>
<dbReference type="Pfam" id="PF04188">
    <property type="entry name" value="Mannosyl_trans2"/>
    <property type="match status" value="1"/>
</dbReference>
<dbReference type="KEGG" id="cmq:B840_01035"/>
<evidence type="ECO:0000256" key="3">
    <source>
        <dbReference type="ARBA" id="ARBA00022502"/>
    </source>
</evidence>
<dbReference type="GO" id="GO:0000009">
    <property type="term" value="F:alpha-1,6-mannosyltransferase activity"/>
    <property type="evidence" value="ECO:0007669"/>
    <property type="project" value="InterPro"/>
</dbReference>
<dbReference type="STRING" id="1224162.B840_01035"/>
<evidence type="ECO:0000256" key="9">
    <source>
        <dbReference type="ARBA" id="ARBA00023136"/>
    </source>
</evidence>
<evidence type="ECO:0000256" key="1">
    <source>
        <dbReference type="ARBA" id="ARBA00004477"/>
    </source>
</evidence>
<evidence type="ECO:0000256" key="7">
    <source>
        <dbReference type="ARBA" id="ARBA00022824"/>
    </source>
</evidence>
<keyword evidence="5" id="KW-0808">Transferase</keyword>
<evidence type="ECO:0000256" key="6">
    <source>
        <dbReference type="ARBA" id="ARBA00022692"/>
    </source>
</evidence>
<accession>A0A0B6TSX8</accession>
<name>A0A0B6TSX8_9CORY</name>
<dbReference type="EMBL" id="CP007790">
    <property type="protein sequence ID" value="AJK67841.1"/>
    <property type="molecule type" value="Genomic_DNA"/>
</dbReference>
<dbReference type="GO" id="GO:0004376">
    <property type="term" value="F:GPI mannosyltransferase activity"/>
    <property type="evidence" value="ECO:0007669"/>
    <property type="project" value="InterPro"/>
</dbReference>
<keyword evidence="7" id="KW-0256">Endoplasmic reticulum</keyword>